<sequence>MPRPAVLLLTERGAFGFAVSNHCLQPYRGRGSAQIPVSQPGICFLDVDDVFFFCPSVSEPACAVLLISRPLGPNQSLGWKGDSALEAVMSSQSKQRGFLCLEGRMKDWVLLYMREEFMAKKKLQPGPPMPHHSPHPDSFSSHCTPSLRVLFHKAMCITRQVGAQSHTIPPEA</sequence>
<gene>
    <name evidence="1" type="ORF">FQA47_019179</name>
</gene>
<name>A0A834F293_ORYME</name>
<reference evidence="1" key="1">
    <citation type="journal article" name="BMC Genomics">
        <title>Long-read sequencing and de novo genome assembly of marine medaka (Oryzias melastigma).</title>
        <authorList>
            <person name="Liang P."/>
            <person name="Saqib H.S.A."/>
            <person name="Ni X."/>
            <person name="Shen Y."/>
        </authorList>
    </citation>
    <scope>NUCLEOTIDE SEQUENCE</scope>
    <source>
        <strain evidence="1">Bigg-433</strain>
    </source>
</reference>
<dbReference type="Proteomes" id="UP000646548">
    <property type="component" value="Unassembled WGS sequence"/>
</dbReference>
<evidence type="ECO:0000313" key="2">
    <source>
        <dbReference type="Proteomes" id="UP000646548"/>
    </source>
</evidence>
<accession>A0A834F293</accession>
<comment type="caution">
    <text evidence="1">The sequence shown here is derived from an EMBL/GenBank/DDBJ whole genome shotgun (WGS) entry which is preliminary data.</text>
</comment>
<evidence type="ECO:0000313" key="1">
    <source>
        <dbReference type="EMBL" id="KAF6715592.1"/>
    </source>
</evidence>
<dbReference type="EMBL" id="WKFB01001047">
    <property type="protein sequence ID" value="KAF6715592.1"/>
    <property type="molecule type" value="Genomic_DNA"/>
</dbReference>
<proteinExistence type="predicted"/>
<dbReference type="AlphaFoldDB" id="A0A834F293"/>
<protein>
    <submittedName>
        <fullName evidence="1">Uncharacterized protein</fullName>
    </submittedName>
</protein>
<organism evidence="1 2">
    <name type="scientific">Oryzias melastigma</name>
    <name type="common">Marine medaka</name>
    <dbReference type="NCBI Taxonomy" id="30732"/>
    <lineage>
        <taxon>Eukaryota</taxon>
        <taxon>Metazoa</taxon>
        <taxon>Chordata</taxon>
        <taxon>Craniata</taxon>
        <taxon>Vertebrata</taxon>
        <taxon>Euteleostomi</taxon>
        <taxon>Actinopterygii</taxon>
        <taxon>Neopterygii</taxon>
        <taxon>Teleostei</taxon>
        <taxon>Neoteleostei</taxon>
        <taxon>Acanthomorphata</taxon>
        <taxon>Ovalentaria</taxon>
        <taxon>Atherinomorphae</taxon>
        <taxon>Beloniformes</taxon>
        <taxon>Adrianichthyidae</taxon>
        <taxon>Oryziinae</taxon>
        <taxon>Oryzias</taxon>
    </lineage>
</organism>